<reference evidence="6" key="1">
    <citation type="submission" date="2022-04" db="EMBL/GenBank/DDBJ databases">
        <title>A functionally conserved STORR gene fusion in Papaver species that diverged 16.8 million years ago.</title>
        <authorList>
            <person name="Catania T."/>
        </authorList>
    </citation>
    <scope>NUCLEOTIDE SEQUENCE</scope>
    <source>
        <strain evidence="6">S-188037</strain>
    </source>
</reference>
<feature type="compositionally biased region" description="Acidic residues" evidence="4">
    <location>
        <begin position="60"/>
        <end position="112"/>
    </location>
</feature>
<feature type="domain" description="Zinc finger PHD-type" evidence="5">
    <location>
        <begin position="174"/>
        <end position="238"/>
    </location>
</feature>
<feature type="domain" description="Zinc finger PHD-type" evidence="5">
    <location>
        <begin position="114"/>
        <end position="169"/>
    </location>
</feature>
<dbReference type="Proteomes" id="UP001202328">
    <property type="component" value="Unassembled WGS sequence"/>
</dbReference>
<keyword evidence="3" id="KW-0862">Zinc</keyword>
<dbReference type="InterPro" id="IPR058939">
    <property type="entry name" value="Mtase_EDM2"/>
</dbReference>
<keyword evidence="1" id="KW-0479">Metal-binding</keyword>
<feature type="compositionally biased region" description="Acidic residues" evidence="4">
    <location>
        <begin position="713"/>
        <end position="727"/>
    </location>
</feature>
<dbReference type="AlphaFoldDB" id="A0AAD4RYQ6"/>
<dbReference type="CDD" id="cd15566">
    <property type="entry name" value="PHD3_NSD"/>
    <property type="match status" value="1"/>
</dbReference>
<dbReference type="Gene3D" id="3.30.40.10">
    <property type="entry name" value="Zinc/RING finger domain, C3HC4 (zinc finger)"/>
    <property type="match status" value="2"/>
</dbReference>
<dbReference type="EMBL" id="JAJJMB010016923">
    <property type="protein sequence ID" value="KAI3843558.1"/>
    <property type="molecule type" value="Genomic_DNA"/>
</dbReference>
<feature type="compositionally biased region" description="Basic and acidic residues" evidence="4">
    <location>
        <begin position="766"/>
        <end position="783"/>
    </location>
</feature>
<evidence type="ECO:0000256" key="3">
    <source>
        <dbReference type="ARBA" id="ARBA00022833"/>
    </source>
</evidence>
<dbReference type="InterPro" id="IPR055198">
    <property type="entry name" value="NSD_PHD"/>
</dbReference>
<proteinExistence type="predicted"/>
<evidence type="ECO:0000313" key="6">
    <source>
        <dbReference type="EMBL" id="KAI3843558.1"/>
    </source>
</evidence>
<evidence type="ECO:0000256" key="4">
    <source>
        <dbReference type="SAM" id="MobiDB-lite"/>
    </source>
</evidence>
<feature type="domain" description="Zinc finger PHD-type" evidence="5">
    <location>
        <begin position="239"/>
        <end position="304"/>
    </location>
</feature>
<dbReference type="SMART" id="SM00249">
    <property type="entry name" value="PHD"/>
    <property type="match status" value="3"/>
</dbReference>
<dbReference type="Pfam" id="PF26055">
    <property type="entry name" value="Mtase_EDM2"/>
    <property type="match status" value="1"/>
</dbReference>
<gene>
    <name evidence="6" type="ORF">MKW98_011961</name>
</gene>
<keyword evidence="2" id="KW-0863">Zinc-finger</keyword>
<dbReference type="PANTHER" id="PTHR46235">
    <property type="entry name" value="PHD FINGER-CONTAINING PROTEIN DDB_G0268158"/>
    <property type="match status" value="1"/>
</dbReference>
<evidence type="ECO:0000256" key="2">
    <source>
        <dbReference type="ARBA" id="ARBA00022771"/>
    </source>
</evidence>
<dbReference type="CDD" id="cd15565">
    <property type="entry name" value="PHD2_NSD"/>
    <property type="match status" value="1"/>
</dbReference>
<dbReference type="Pfam" id="PF22908">
    <property type="entry name" value="PHD_NSD"/>
    <property type="match status" value="1"/>
</dbReference>
<organism evidence="6 7">
    <name type="scientific">Papaver atlanticum</name>
    <dbReference type="NCBI Taxonomy" id="357466"/>
    <lineage>
        <taxon>Eukaryota</taxon>
        <taxon>Viridiplantae</taxon>
        <taxon>Streptophyta</taxon>
        <taxon>Embryophyta</taxon>
        <taxon>Tracheophyta</taxon>
        <taxon>Spermatophyta</taxon>
        <taxon>Magnoliopsida</taxon>
        <taxon>Ranunculales</taxon>
        <taxon>Papaveraceae</taxon>
        <taxon>Papaveroideae</taxon>
        <taxon>Papaver</taxon>
    </lineage>
</organism>
<accession>A0AAD4RYQ6</accession>
<dbReference type="InterPro" id="IPR013083">
    <property type="entry name" value="Znf_RING/FYVE/PHD"/>
</dbReference>
<protein>
    <recommendedName>
        <fullName evidence="5">Zinc finger PHD-type domain-containing protein</fullName>
    </recommendedName>
</protein>
<dbReference type="InterPro" id="IPR001965">
    <property type="entry name" value="Znf_PHD"/>
</dbReference>
<feature type="compositionally biased region" description="Polar residues" evidence="4">
    <location>
        <begin position="748"/>
        <end position="761"/>
    </location>
</feature>
<evidence type="ECO:0000313" key="7">
    <source>
        <dbReference type="Proteomes" id="UP001202328"/>
    </source>
</evidence>
<dbReference type="PANTHER" id="PTHR46235:SF5">
    <property type="entry name" value="OS08G0337100 PROTEIN"/>
    <property type="match status" value="1"/>
</dbReference>
<feature type="region of interest" description="Disordered" evidence="4">
    <location>
        <begin position="688"/>
        <end position="799"/>
    </location>
</feature>
<feature type="region of interest" description="Disordered" evidence="4">
    <location>
        <begin position="27"/>
        <end position="112"/>
    </location>
</feature>
<evidence type="ECO:0000256" key="1">
    <source>
        <dbReference type="ARBA" id="ARBA00022723"/>
    </source>
</evidence>
<sequence>MFEEIELYVTTMRHIEVADELEDEVASECPKSAKRFHSQDISAGEVMKMTKKETKYTVNDDSEESDEEMTDKESDEEMTDKESDEETMDKESDEEITDKESDEETTDKESDDTVCSICDNGGRVLCCDGECKRCFHATVGDAGNESNCKTLGLSKAELAAPKFICLNCQHKQHQCFACGKLGSSDCSSIQEVFGCASCGHFYHSKCVADLLYPGNEVGSKHLQEKIVTGGSFACPAHKCHECKQDENSMVRELQFAICRRCPRAYHRKCLPRDIAYAGKRGLVKRSWCNLLPRNRILIYCLNHKIEKGQATPSQDHIVFPDVKRKAQRSSQQKVLKRKRIISEEFQRSVSAKKTNQVEMLAPTEQSKFIENNVKRYSVQSLDSTNGLSTNSASETTLKDGLKSLIYQSLEQQKVPTSSVGSETQLGAEAKRAKNLVVAPCSMTLSDYKKEYKNKVKLEKCKGVKTTNSQEKAETTDRADRTALQKCEEHSKLDESKDVFDPKIINQITQCKVVDKLRAYVHNGDTVVNVAYSANDFTCSMKQMLEGFGKDCSFKDYDMWQSKNVGTVDDSDWLSVRRLATGSKLIICLNVPVGISSFVANNSIDKALGFKPKLLVLFVPADTKRLEKKHSYELIWNDSERLSSKCLPSSVRISGNQIKLWNSRPPVVYFWSRTDWCPEHKKIARMCGHIPTSRNDSNVEAGEEIEVKEKENKDEEEEKEEEEKEDQEQENRKTEVVTSVLSNEVCRASPNNQRSIVSSAADENQDQQDKKEKDEAHNEEDKRRNGMPPSSSAPGENQKAFVLHFAPGPYVPYSHDKHSCCGWFSDDE</sequence>
<comment type="caution">
    <text evidence="6">The sequence shown here is derived from an EMBL/GenBank/DDBJ whole genome shotgun (WGS) entry which is preliminary data.</text>
</comment>
<keyword evidence="7" id="KW-1185">Reference proteome</keyword>
<evidence type="ECO:0000259" key="5">
    <source>
        <dbReference type="SMART" id="SM00249"/>
    </source>
</evidence>
<name>A0AAD4RYQ6_9MAGN</name>
<dbReference type="GO" id="GO:0008270">
    <property type="term" value="F:zinc ion binding"/>
    <property type="evidence" value="ECO:0007669"/>
    <property type="project" value="UniProtKB-KW"/>
</dbReference>